<comment type="caution">
    <text evidence="1">The sequence shown here is derived from an EMBL/GenBank/DDBJ whole genome shotgun (WGS) entry which is preliminary data.</text>
</comment>
<protein>
    <submittedName>
        <fullName evidence="1">Uncharacterized protein</fullName>
    </submittedName>
</protein>
<gene>
    <name evidence="1" type="ORF">S12H4_24873</name>
</gene>
<accession>X1ST79</accession>
<organism evidence="1">
    <name type="scientific">marine sediment metagenome</name>
    <dbReference type="NCBI Taxonomy" id="412755"/>
    <lineage>
        <taxon>unclassified sequences</taxon>
        <taxon>metagenomes</taxon>
        <taxon>ecological metagenomes</taxon>
    </lineage>
</organism>
<dbReference type="AlphaFoldDB" id="X1ST79"/>
<dbReference type="EMBL" id="BARW01013666">
    <property type="protein sequence ID" value="GAI82351.1"/>
    <property type="molecule type" value="Genomic_DNA"/>
</dbReference>
<sequence>MLITKNMFHRTAEELRKLDEENNIKLLKLLKYLRRREKLKNEK</sequence>
<reference evidence="1" key="1">
    <citation type="journal article" date="2014" name="Front. Microbiol.">
        <title>High frequency of phylogenetically diverse reductive dehalogenase-homologous genes in deep subseafloor sedimentary metagenomes.</title>
        <authorList>
            <person name="Kawai M."/>
            <person name="Futagami T."/>
            <person name="Toyoda A."/>
            <person name="Takaki Y."/>
            <person name="Nishi S."/>
            <person name="Hori S."/>
            <person name="Arai W."/>
            <person name="Tsubouchi T."/>
            <person name="Morono Y."/>
            <person name="Uchiyama I."/>
            <person name="Ito T."/>
            <person name="Fujiyama A."/>
            <person name="Inagaki F."/>
            <person name="Takami H."/>
        </authorList>
    </citation>
    <scope>NUCLEOTIDE SEQUENCE</scope>
    <source>
        <strain evidence="1">Expedition CK06-06</strain>
    </source>
</reference>
<proteinExistence type="predicted"/>
<name>X1ST79_9ZZZZ</name>
<evidence type="ECO:0000313" key="1">
    <source>
        <dbReference type="EMBL" id="GAI82351.1"/>
    </source>
</evidence>